<feature type="transmembrane region" description="Helical" evidence="1">
    <location>
        <begin position="12"/>
        <end position="38"/>
    </location>
</feature>
<keyword evidence="1" id="KW-1133">Transmembrane helix</keyword>
<sequence length="184" mass="21307">MHVQTEGKMHWIVIGIITAILGLLLAFIAPNLIHMVLFSAGDLIYIKTPVLSNILFSIGIFFLVVFCFLMYFPQRKTRFIAFGIIFLSFVITIFSLTNYSVIRDERIVHNELFSLSQTVYEWSDVENAALLKGTEEIPYETLVLTMNDGKELVYDRDPNLRSEFDRVDYILQTNGIYYSLEDRN</sequence>
<dbReference type="OrthoDB" id="2452479at2"/>
<keyword evidence="3" id="KW-1185">Reference proteome</keyword>
<name>A0A0C2W6J0_9BACL</name>
<reference evidence="2 3" key="1">
    <citation type="submission" date="2015-01" db="EMBL/GenBank/DDBJ databases">
        <title>Genome sequencing of Jeotgalibacillus soli.</title>
        <authorList>
            <person name="Goh K.M."/>
            <person name="Chan K.-G."/>
            <person name="Yaakop A.S."/>
            <person name="Ee R."/>
            <person name="Gan H.M."/>
            <person name="Chan C.S."/>
        </authorList>
    </citation>
    <scope>NUCLEOTIDE SEQUENCE [LARGE SCALE GENOMIC DNA]</scope>
    <source>
        <strain evidence="2 3">P9</strain>
    </source>
</reference>
<keyword evidence="1" id="KW-0472">Membrane</keyword>
<comment type="caution">
    <text evidence="2">The sequence shown here is derived from an EMBL/GenBank/DDBJ whole genome shotgun (WGS) entry which is preliminary data.</text>
</comment>
<evidence type="ECO:0000313" key="3">
    <source>
        <dbReference type="Proteomes" id="UP000031938"/>
    </source>
</evidence>
<dbReference type="AlphaFoldDB" id="A0A0C2W6J0"/>
<evidence type="ECO:0000256" key="1">
    <source>
        <dbReference type="SAM" id="Phobius"/>
    </source>
</evidence>
<gene>
    <name evidence="2" type="ORF">KP78_05660</name>
</gene>
<evidence type="ECO:0000313" key="2">
    <source>
        <dbReference type="EMBL" id="KIL52196.1"/>
    </source>
</evidence>
<proteinExistence type="predicted"/>
<dbReference type="Proteomes" id="UP000031938">
    <property type="component" value="Unassembled WGS sequence"/>
</dbReference>
<dbReference type="PATRIC" id="fig|889306.3.peg.565"/>
<protein>
    <submittedName>
        <fullName evidence="2">Uncharacterized protein</fullName>
    </submittedName>
</protein>
<keyword evidence="1" id="KW-0812">Transmembrane</keyword>
<feature type="transmembrane region" description="Helical" evidence="1">
    <location>
        <begin position="50"/>
        <end position="72"/>
    </location>
</feature>
<organism evidence="2 3">
    <name type="scientific">Jeotgalibacillus soli</name>
    <dbReference type="NCBI Taxonomy" id="889306"/>
    <lineage>
        <taxon>Bacteria</taxon>
        <taxon>Bacillati</taxon>
        <taxon>Bacillota</taxon>
        <taxon>Bacilli</taxon>
        <taxon>Bacillales</taxon>
        <taxon>Caryophanaceae</taxon>
        <taxon>Jeotgalibacillus</taxon>
    </lineage>
</organism>
<accession>A0A0C2W6J0</accession>
<feature type="transmembrane region" description="Helical" evidence="1">
    <location>
        <begin position="79"/>
        <end position="102"/>
    </location>
</feature>
<dbReference type="EMBL" id="JXRP01000006">
    <property type="protein sequence ID" value="KIL52196.1"/>
    <property type="molecule type" value="Genomic_DNA"/>
</dbReference>
<dbReference type="RefSeq" id="WP_041086010.1">
    <property type="nucleotide sequence ID" value="NZ_JXRP01000006.1"/>
</dbReference>